<reference evidence="1 2" key="1">
    <citation type="submission" date="2019-09" db="EMBL/GenBank/DDBJ databases">
        <authorList>
            <person name="Leyn A S."/>
        </authorList>
    </citation>
    <scope>NUCLEOTIDE SEQUENCE [LARGE SCALE GENOMIC DNA]</scope>
    <source>
        <strain evidence="1">AA231_1</strain>
    </source>
</reference>
<organism evidence="1 2">
    <name type="scientific">Amycolatopsis camponoti</name>
    <dbReference type="NCBI Taxonomy" id="2606593"/>
    <lineage>
        <taxon>Bacteria</taxon>
        <taxon>Bacillati</taxon>
        <taxon>Actinomycetota</taxon>
        <taxon>Actinomycetes</taxon>
        <taxon>Pseudonocardiales</taxon>
        <taxon>Pseudonocardiaceae</taxon>
        <taxon>Amycolatopsis</taxon>
    </lineage>
</organism>
<evidence type="ECO:0000313" key="2">
    <source>
        <dbReference type="Proteomes" id="UP000399805"/>
    </source>
</evidence>
<accession>A0A6I8LRZ9</accession>
<name>A0A6I8LRZ9_9PSEU</name>
<gene>
    <name evidence="1" type="ORF">AA23TX_03257</name>
</gene>
<dbReference type="EMBL" id="CABVGP010000001">
    <property type="protein sequence ID" value="VVJ18236.1"/>
    <property type="molecule type" value="Genomic_DNA"/>
</dbReference>
<dbReference type="AlphaFoldDB" id="A0A6I8LRZ9"/>
<protein>
    <submittedName>
        <fullName evidence="1">Uncharacterized protein</fullName>
    </submittedName>
</protein>
<keyword evidence="2" id="KW-1185">Reference proteome</keyword>
<dbReference type="Proteomes" id="UP000399805">
    <property type="component" value="Unassembled WGS sequence"/>
</dbReference>
<evidence type="ECO:0000313" key="1">
    <source>
        <dbReference type="EMBL" id="VVJ18236.1"/>
    </source>
</evidence>
<proteinExistence type="predicted"/>
<sequence>MSIEDFVSPGSVATARISRAMVTFRSRESLEETRTRVRIRG</sequence>